<dbReference type="GO" id="GO:0004721">
    <property type="term" value="F:phosphoprotein phosphatase activity"/>
    <property type="evidence" value="ECO:0007669"/>
    <property type="project" value="TreeGrafter"/>
</dbReference>
<evidence type="ECO:0000259" key="10">
    <source>
        <dbReference type="PROSITE" id="PS50109"/>
    </source>
</evidence>
<protein>
    <recommendedName>
        <fullName evidence="3">histidine kinase</fullName>
        <ecNumber evidence="3">2.7.13.3</ecNumber>
    </recommendedName>
</protein>
<dbReference type="Gene3D" id="3.30.565.10">
    <property type="entry name" value="Histidine kinase-like ATPase, C-terminal domain"/>
    <property type="match status" value="1"/>
</dbReference>
<comment type="catalytic activity">
    <reaction evidence="1">
        <text>ATP + protein L-histidine = ADP + protein N-phospho-L-histidine.</text>
        <dbReference type="EC" id="2.7.13.3"/>
    </reaction>
</comment>
<dbReference type="InterPro" id="IPR050351">
    <property type="entry name" value="BphY/WalK/GraS-like"/>
</dbReference>
<comment type="caution">
    <text evidence="11">The sequence shown here is derived from an EMBL/GenBank/DDBJ whole genome shotgun (WGS) entry which is preliminary data.</text>
</comment>
<dbReference type="PRINTS" id="PR00344">
    <property type="entry name" value="BCTRLSENSOR"/>
</dbReference>
<evidence type="ECO:0000256" key="7">
    <source>
        <dbReference type="ARBA" id="ARBA00022777"/>
    </source>
</evidence>
<dbReference type="CDD" id="cd00075">
    <property type="entry name" value="HATPase"/>
    <property type="match status" value="1"/>
</dbReference>
<evidence type="ECO:0000256" key="8">
    <source>
        <dbReference type="ARBA" id="ARBA00022840"/>
    </source>
</evidence>
<dbReference type="OrthoDB" id="9813151at2"/>
<reference evidence="11 12" key="1">
    <citation type="journal article" date="2009" name="Int. J. Syst. Evol. Microbiol.">
        <title>Paenibacillus contaminans sp. nov., isolated from a contaminated laboratory plate.</title>
        <authorList>
            <person name="Chou J.H."/>
            <person name="Lee J.H."/>
            <person name="Lin M.C."/>
            <person name="Chang P.S."/>
            <person name="Arun A.B."/>
            <person name="Young C.C."/>
            <person name="Chen W.M."/>
        </authorList>
    </citation>
    <scope>NUCLEOTIDE SEQUENCE [LARGE SCALE GENOMIC DNA]</scope>
    <source>
        <strain evidence="11 12">CKOBP-6</strain>
    </source>
</reference>
<keyword evidence="9" id="KW-0902">Two-component regulatory system</keyword>
<evidence type="ECO:0000256" key="6">
    <source>
        <dbReference type="ARBA" id="ARBA00022741"/>
    </source>
</evidence>
<dbReference type="GO" id="GO:0016036">
    <property type="term" value="P:cellular response to phosphate starvation"/>
    <property type="evidence" value="ECO:0007669"/>
    <property type="project" value="TreeGrafter"/>
</dbReference>
<organism evidence="11 12">
    <name type="scientific">Paenibacillus contaminans</name>
    <dbReference type="NCBI Taxonomy" id="450362"/>
    <lineage>
        <taxon>Bacteria</taxon>
        <taxon>Bacillati</taxon>
        <taxon>Bacillota</taxon>
        <taxon>Bacilli</taxon>
        <taxon>Bacillales</taxon>
        <taxon>Paenibacillaceae</taxon>
        <taxon>Paenibacillus</taxon>
    </lineage>
</organism>
<keyword evidence="8" id="KW-0067">ATP-binding</keyword>
<evidence type="ECO:0000256" key="2">
    <source>
        <dbReference type="ARBA" id="ARBA00004651"/>
    </source>
</evidence>
<keyword evidence="7" id="KW-0418">Kinase</keyword>
<evidence type="ECO:0000313" key="11">
    <source>
        <dbReference type="EMBL" id="RAV21865.1"/>
    </source>
</evidence>
<accession>A0A329MPQ1</accession>
<dbReference type="GO" id="GO:0005524">
    <property type="term" value="F:ATP binding"/>
    <property type="evidence" value="ECO:0007669"/>
    <property type="project" value="UniProtKB-KW"/>
</dbReference>
<evidence type="ECO:0000256" key="3">
    <source>
        <dbReference type="ARBA" id="ARBA00012438"/>
    </source>
</evidence>
<dbReference type="Proteomes" id="UP000250369">
    <property type="component" value="Unassembled WGS sequence"/>
</dbReference>
<evidence type="ECO:0000256" key="1">
    <source>
        <dbReference type="ARBA" id="ARBA00000085"/>
    </source>
</evidence>
<dbReference type="EMBL" id="QMFB01000003">
    <property type="protein sequence ID" value="RAV21865.1"/>
    <property type="molecule type" value="Genomic_DNA"/>
</dbReference>
<dbReference type="AlphaFoldDB" id="A0A329MPQ1"/>
<dbReference type="PANTHER" id="PTHR45453">
    <property type="entry name" value="PHOSPHATE REGULON SENSOR PROTEIN PHOR"/>
    <property type="match status" value="1"/>
</dbReference>
<dbReference type="InterPro" id="IPR005467">
    <property type="entry name" value="His_kinase_dom"/>
</dbReference>
<dbReference type="PROSITE" id="PS50109">
    <property type="entry name" value="HIS_KIN"/>
    <property type="match status" value="1"/>
</dbReference>
<dbReference type="GO" id="GO:0000155">
    <property type="term" value="F:phosphorelay sensor kinase activity"/>
    <property type="evidence" value="ECO:0007669"/>
    <property type="project" value="TreeGrafter"/>
</dbReference>
<comment type="subcellular location">
    <subcellularLocation>
        <location evidence="2">Cell membrane</location>
        <topology evidence="2">Multi-pass membrane protein</topology>
    </subcellularLocation>
</comment>
<dbReference type="SUPFAM" id="SSF55874">
    <property type="entry name" value="ATPase domain of HSP90 chaperone/DNA topoisomerase II/histidine kinase"/>
    <property type="match status" value="1"/>
</dbReference>
<dbReference type="SMART" id="SM00387">
    <property type="entry name" value="HATPase_c"/>
    <property type="match status" value="1"/>
</dbReference>
<dbReference type="PANTHER" id="PTHR45453:SF1">
    <property type="entry name" value="PHOSPHATE REGULON SENSOR PROTEIN PHOR"/>
    <property type="match status" value="1"/>
</dbReference>
<dbReference type="InterPro" id="IPR003594">
    <property type="entry name" value="HATPase_dom"/>
</dbReference>
<evidence type="ECO:0000256" key="4">
    <source>
        <dbReference type="ARBA" id="ARBA00022553"/>
    </source>
</evidence>
<dbReference type="EC" id="2.7.13.3" evidence="3"/>
<keyword evidence="5" id="KW-0808">Transferase</keyword>
<dbReference type="InterPro" id="IPR004358">
    <property type="entry name" value="Sig_transdc_His_kin-like_C"/>
</dbReference>
<dbReference type="Pfam" id="PF02518">
    <property type="entry name" value="HATPase_c"/>
    <property type="match status" value="1"/>
</dbReference>
<proteinExistence type="predicted"/>
<dbReference type="GO" id="GO:0005886">
    <property type="term" value="C:plasma membrane"/>
    <property type="evidence" value="ECO:0007669"/>
    <property type="project" value="UniProtKB-SubCell"/>
</dbReference>
<keyword evidence="12" id="KW-1185">Reference proteome</keyword>
<name>A0A329MPQ1_9BACL</name>
<evidence type="ECO:0000313" key="12">
    <source>
        <dbReference type="Proteomes" id="UP000250369"/>
    </source>
</evidence>
<evidence type="ECO:0000256" key="5">
    <source>
        <dbReference type="ARBA" id="ARBA00022679"/>
    </source>
</evidence>
<keyword evidence="4" id="KW-0597">Phosphoprotein</keyword>
<feature type="domain" description="Histidine kinase" evidence="10">
    <location>
        <begin position="1"/>
        <end position="142"/>
    </location>
</feature>
<keyword evidence="6" id="KW-0547">Nucleotide-binding</keyword>
<dbReference type="InterPro" id="IPR036890">
    <property type="entry name" value="HATPase_C_sf"/>
</dbReference>
<sequence length="142" mass="15678">MLRKSIDSVNPQILRKRISITDRLAGECFISGDADLLERAFNNLLDNAVRHTPEGGEISVHCYRVNGRIHFAIRDTGQGFSPEELQRVFEPLYRGEDSRNRSTGGTGLGLTISQRIIRKHGGELAVSNHLEGGALLTGWLPA</sequence>
<evidence type="ECO:0000256" key="9">
    <source>
        <dbReference type="ARBA" id="ARBA00023012"/>
    </source>
</evidence>
<gene>
    <name evidence="11" type="ORF">DQG23_07350</name>
</gene>
<dbReference type="FunFam" id="3.30.565.10:FF:000006">
    <property type="entry name" value="Sensor histidine kinase WalK"/>
    <property type="match status" value="1"/>
</dbReference>